<evidence type="ECO:0000256" key="1">
    <source>
        <dbReference type="SAM" id="Coils"/>
    </source>
</evidence>
<evidence type="ECO:0000256" key="2">
    <source>
        <dbReference type="SAM" id="MobiDB-lite"/>
    </source>
</evidence>
<gene>
    <name evidence="3" type="ORF">HNP65_000314</name>
</gene>
<name>A0A841GEB9_9BACT</name>
<feature type="coiled-coil region" evidence="1">
    <location>
        <begin position="67"/>
        <end position="110"/>
    </location>
</feature>
<dbReference type="Proteomes" id="UP000555828">
    <property type="component" value="Unassembled WGS sequence"/>
</dbReference>
<comment type="caution">
    <text evidence="3">The sequence shown here is derived from an EMBL/GenBank/DDBJ whole genome shotgun (WGS) entry which is preliminary data.</text>
</comment>
<feature type="compositionally biased region" description="Polar residues" evidence="2">
    <location>
        <begin position="20"/>
        <end position="35"/>
    </location>
</feature>
<dbReference type="RefSeq" id="WP_184618640.1">
    <property type="nucleotide sequence ID" value="NZ_JACHEX010000001.1"/>
</dbReference>
<evidence type="ECO:0000313" key="3">
    <source>
        <dbReference type="EMBL" id="MBB6061892.1"/>
    </source>
</evidence>
<sequence length="228" mass="25731">MSELEKRGIDIQLFAEGDENATQQEQKPVENTNQEEAIKDDGDPIEVLRATAIQLGLNPEDVAIMTKKELQSQIDSAVTRAIKTREEKLKKQAEIEKMKEKGQYEQLLRQERKEALEDLKNTYLQAKGLPNEFGVLINVDPLADLSLTEAKEQLVSTLDSVAQKINELVEAKVNEKLKSLEAGSFTQSSNIPEALPKTRDELLSLPYEKQVEIFTKYPDLYNKLMQGG</sequence>
<feature type="region of interest" description="Disordered" evidence="2">
    <location>
        <begin position="1"/>
        <end position="41"/>
    </location>
</feature>
<protein>
    <recommendedName>
        <fullName evidence="5">DUF4355 domain-containing protein</fullName>
    </recommendedName>
</protein>
<evidence type="ECO:0008006" key="5">
    <source>
        <dbReference type="Google" id="ProtNLM"/>
    </source>
</evidence>
<keyword evidence="1" id="KW-0175">Coiled coil</keyword>
<evidence type="ECO:0000313" key="4">
    <source>
        <dbReference type="Proteomes" id="UP000555828"/>
    </source>
</evidence>
<dbReference type="AlphaFoldDB" id="A0A841GEB9"/>
<accession>A0A841GEB9</accession>
<dbReference type="EMBL" id="JACHEX010000001">
    <property type="protein sequence ID" value="MBB6061892.1"/>
    <property type="molecule type" value="Genomic_DNA"/>
</dbReference>
<proteinExistence type="predicted"/>
<keyword evidence="4" id="KW-1185">Reference proteome</keyword>
<organism evidence="3 4">
    <name type="scientific">Thermosipho japonicus</name>
    <dbReference type="NCBI Taxonomy" id="90323"/>
    <lineage>
        <taxon>Bacteria</taxon>
        <taxon>Thermotogati</taxon>
        <taxon>Thermotogota</taxon>
        <taxon>Thermotogae</taxon>
        <taxon>Thermotogales</taxon>
        <taxon>Fervidobacteriaceae</taxon>
        <taxon>Thermosipho</taxon>
    </lineage>
</organism>
<reference evidence="3 4" key="1">
    <citation type="submission" date="2020-08" db="EMBL/GenBank/DDBJ databases">
        <title>Genomic Encyclopedia of Type Strains, Phase IV (KMG-IV): sequencing the most valuable type-strain genomes for metagenomic binning, comparative biology and taxonomic classification.</title>
        <authorList>
            <person name="Goeker M."/>
        </authorList>
    </citation>
    <scope>NUCLEOTIDE SEQUENCE [LARGE SCALE GENOMIC DNA]</scope>
    <source>
        <strain evidence="3 4">DSM 13481</strain>
    </source>
</reference>